<dbReference type="Proteomes" id="UP001285244">
    <property type="component" value="Unassembled WGS sequence"/>
</dbReference>
<keyword evidence="1" id="KW-0378">Hydrolase</keyword>
<comment type="caution">
    <text evidence="2">The sequence shown here is derived from an EMBL/GenBank/DDBJ whole genome shotgun (WGS) entry which is preliminary data.</text>
</comment>
<dbReference type="InterPro" id="IPR013078">
    <property type="entry name" value="His_Pase_superF_clade-1"/>
</dbReference>
<sequence>MTRFYVVRHGKTLFNKKGLYQGWCDSPLQPEGIQQAKEIGAKLMDKSFSLALSSTSERAMDTMHYIIANRPIPYKYEKGLREVFFGKKEGDPFGVSRPDPEQDWIGFAFCGGENRDDARDRFMHTLEKYADQDNVLVVSHGAVIARTIEYLRPDIAKARPHISQLVPNCSLTIFDYQDNQWQLVQLPQKEV</sequence>
<dbReference type="SUPFAM" id="SSF53254">
    <property type="entry name" value="Phosphoglycerate mutase-like"/>
    <property type="match status" value="1"/>
</dbReference>
<evidence type="ECO:0000256" key="1">
    <source>
        <dbReference type="ARBA" id="ARBA00022801"/>
    </source>
</evidence>
<name>A0ABU4WIU7_9FIRM</name>
<dbReference type="CDD" id="cd07067">
    <property type="entry name" value="HP_PGM_like"/>
    <property type="match status" value="1"/>
</dbReference>
<reference evidence="2 3" key="1">
    <citation type="submission" date="2022-03" db="EMBL/GenBank/DDBJ databases">
        <title>Novel taxa within the pig intestine.</title>
        <authorList>
            <person name="Wylensek D."/>
            <person name="Bishof K."/>
            <person name="Afrizal A."/>
            <person name="Clavel T."/>
        </authorList>
    </citation>
    <scope>NUCLEOTIDE SEQUENCE [LARGE SCALE GENOMIC DNA]</scope>
    <source>
        <strain evidence="2 3">Cla-KB-P134</strain>
    </source>
</reference>
<dbReference type="Pfam" id="PF00300">
    <property type="entry name" value="His_Phos_1"/>
    <property type="match status" value="1"/>
</dbReference>
<gene>
    <name evidence="2" type="ORF">MOZ64_01270</name>
</gene>
<evidence type="ECO:0000313" key="2">
    <source>
        <dbReference type="EMBL" id="MDX8416479.1"/>
    </source>
</evidence>
<organism evidence="2 3">
    <name type="scientific">Absicoccus intestinalis</name>
    <dbReference type="NCBI Taxonomy" id="2926319"/>
    <lineage>
        <taxon>Bacteria</taxon>
        <taxon>Bacillati</taxon>
        <taxon>Bacillota</taxon>
        <taxon>Erysipelotrichia</taxon>
        <taxon>Erysipelotrichales</taxon>
        <taxon>Erysipelotrichaceae</taxon>
        <taxon>Absicoccus</taxon>
    </lineage>
</organism>
<dbReference type="EMBL" id="JALBUS010000002">
    <property type="protein sequence ID" value="MDX8416479.1"/>
    <property type="molecule type" value="Genomic_DNA"/>
</dbReference>
<protein>
    <submittedName>
        <fullName evidence="2">Histidine phosphatase family protein</fullName>
    </submittedName>
</protein>
<dbReference type="PANTHER" id="PTHR46517:SF1">
    <property type="entry name" value="FRUCTOSE-2,6-BISPHOSPHATASE TIGAR"/>
    <property type="match status" value="1"/>
</dbReference>
<keyword evidence="3" id="KW-1185">Reference proteome</keyword>
<proteinExistence type="predicted"/>
<dbReference type="InterPro" id="IPR051695">
    <property type="entry name" value="Phosphoglycerate_Mutase"/>
</dbReference>
<evidence type="ECO:0000313" key="3">
    <source>
        <dbReference type="Proteomes" id="UP001285244"/>
    </source>
</evidence>
<dbReference type="PANTHER" id="PTHR46517">
    <property type="entry name" value="FRUCTOSE-2,6-BISPHOSPHATASE TIGAR"/>
    <property type="match status" value="1"/>
</dbReference>
<accession>A0ABU4WIU7</accession>
<dbReference type="Gene3D" id="3.40.50.1240">
    <property type="entry name" value="Phosphoglycerate mutase-like"/>
    <property type="match status" value="1"/>
</dbReference>
<dbReference type="SMART" id="SM00855">
    <property type="entry name" value="PGAM"/>
    <property type="match status" value="1"/>
</dbReference>
<dbReference type="InterPro" id="IPR029033">
    <property type="entry name" value="His_PPase_superfam"/>
</dbReference>
<dbReference type="RefSeq" id="WP_320324814.1">
    <property type="nucleotide sequence ID" value="NZ_JALBUS010000002.1"/>
</dbReference>